<dbReference type="RefSeq" id="WP_026815985.1">
    <property type="nucleotide sequence ID" value="NZ_AUFF01000001.1"/>
</dbReference>
<feature type="compositionally biased region" description="Basic and acidic residues" evidence="1">
    <location>
        <begin position="61"/>
        <end position="77"/>
    </location>
</feature>
<evidence type="ECO:0000256" key="1">
    <source>
        <dbReference type="SAM" id="MobiDB-lite"/>
    </source>
</evidence>
<proteinExistence type="predicted"/>
<dbReference type="Proteomes" id="UP000029391">
    <property type="component" value="Unassembled WGS sequence"/>
</dbReference>
<organism evidence="2 3">
    <name type="scientific">Arenimonas composti TR7-09 = DSM 18010</name>
    <dbReference type="NCBI Taxonomy" id="1121013"/>
    <lineage>
        <taxon>Bacteria</taxon>
        <taxon>Pseudomonadati</taxon>
        <taxon>Pseudomonadota</taxon>
        <taxon>Gammaproteobacteria</taxon>
        <taxon>Lysobacterales</taxon>
        <taxon>Lysobacteraceae</taxon>
        <taxon>Arenimonas</taxon>
    </lineage>
</organism>
<dbReference type="EMBL" id="AWXU01000056">
    <property type="protein sequence ID" value="KFN48261.1"/>
    <property type="molecule type" value="Genomic_DNA"/>
</dbReference>
<dbReference type="AlphaFoldDB" id="A0A091B933"/>
<sequence length="96" mass="9855">MSGRDGTQDAERHPAETPPAKKDPGPREPAPREPGPPPPKERVAKGGDDPARTAAAAAARIGDDELERTATDGRIETAAEPPASDADAADAAVRGR</sequence>
<accession>A0A091B933</accession>
<dbReference type="STRING" id="1121013.GCA_000426365_00463"/>
<name>A0A091B933_9GAMM</name>
<protein>
    <submittedName>
        <fullName evidence="2">Uncharacterized protein</fullName>
    </submittedName>
</protein>
<feature type="compositionally biased region" description="Basic and acidic residues" evidence="1">
    <location>
        <begin position="1"/>
        <end position="31"/>
    </location>
</feature>
<feature type="compositionally biased region" description="Low complexity" evidence="1">
    <location>
        <begin position="78"/>
        <end position="96"/>
    </location>
</feature>
<evidence type="ECO:0000313" key="2">
    <source>
        <dbReference type="EMBL" id="KFN48261.1"/>
    </source>
</evidence>
<feature type="compositionally biased region" description="Basic and acidic residues" evidence="1">
    <location>
        <begin position="39"/>
        <end position="51"/>
    </location>
</feature>
<comment type="caution">
    <text evidence="2">The sequence shown here is derived from an EMBL/GenBank/DDBJ whole genome shotgun (WGS) entry which is preliminary data.</text>
</comment>
<reference evidence="2 3" key="1">
    <citation type="submission" date="2013-09" db="EMBL/GenBank/DDBJ databases">
        <title>Genome sequencing of Arenimonas composti.</title>
        <authorList>
            <person name="Chen F."/>
            <person name="Wang G."/>
        </authorList>
    </citation>
    <scope>NUCLEOTIDE SEQUENCE [LARGE SCALE GENOMIC DNA]</scope>
    <source>
        <strain evidence="2 3">TR7-09</strain>
    </source>
</reference>
<feature type="region of interest" description="Disordered" evidence="1">
    <location>
        <begin position="1"/>
        <end position="96"/>
    </location>
</feature>
<evidence type="ECO:0000313" key="3">
    <source>
        <dbReference type="Proteomes" id="UP000029391"/>
    </source>
</evidence>
<gene>
    <name evidence="2" type="ORF">P873_01510</name>
</gene>
<keyword evidence="3" id="KW-1185">Reference proteome</keyword>